<feature type="compositionally biased region" description="Basic residues" evidence="1">
    <location>
        <begin position="43"/>
        <end position="53"/>
    </location>
</feature>
<evidence type="ECO:0000256" key="1">
    <source>
        <dbReference type="SAM" id="MobiDB-lite"/>
    </source>
</evidence>
<dbReference type="KEGG" id="dpx:DAPPUDRAFT_320244"/>
<dbReference type="InParanoid" id="E9GPA8"/>
<sequence>MIQSVMRSARAKEDTVKKKRISQATENDHKLNDESDSQDPEKHTRKNGKRLRKISPTAKNDHKWNDESDSQLPKKDKRENDKRSRNTSLAAENDLNRDSDFIPVEKLQTKGKSKKNVNSIVVKACVLDNTIKNNKICSCELCVQKYFTCNEVNKLQLSVDEKIIKRKNYLRKNTKTPYNERTSYSLPKYVRELMKTLWENDPRQYDFASSLHKHEIRTHPMAYEKSINSYYSLVNEISDPLLQKVLESMQQQTIGIEDFELLLDPIQKQNLRQKMRQLDNNHEEETTRKKQKQDDSKISKDNEEDMQLSSQVSSMSISMDEEKSSETHDSEDDCFLGRKTTTLAMKKSSARRYSKLSRQNPNYSATNTKNPKFGFVEESESEQAGVGQSSSAIRASRSKKENAAVTGIYSATNTENPKFGFV</sequence>
<feature type="region of interest" description="Disordered" evidence="1">
    <location>
        <begin position="277"/>
        <end position="333"/>
    </location>
</feature>
<dbReference type="EMBL" id="GL732556">
    <property type="protein sequence ID" value="EFX78608.1"/>
    <property type="molecule type" value="Genomic_DNA"/>
</dbReference>
<proteinExistence type="predicted"/>
<dbReference type="HOGENOM" id="CLU_650940_0_0_1"/>
<organism evidence="2 3">
    <name type="scientific">Daphnia pulex</name>
    <name type="common">Water flea</name>
    <dbReference type="NCBI Taxonomy" id="6669"/>
    <lineage>
        <taxon>Eukaryota</taxon>
        <taxon>Metazoa</taxon>
        <taxon>Ecdysozoa</taxon>
        <taxon>Arthropoda</taxon>
        <taxon>Crustacea</taxon>
        <taxon>Branchiopoda</taxon>
        <taxon>Diplostraca</taxon>
        <taxon>Cladocera</taxon>
        <taxon>Anomopoda</taxon>
        <taxon>Daphniidae</taxon>
        <taxon>Daphnia</taxon>
    </lineage>
</organism>
<feature type="compositionally biased region" description="Basic and acidic residues" evidence="1">
    <location>
        <begin position="277"/>
        <end position="301"/>
    </location>
</feature>
<feature type="compositionally biased region" description="Basic and acidic residues" evidence="1">
    <location>
        <begin position="59"/>
        <end position="84"/>
    </location>
</feature>
<reference evidence="2 3" key="1">
    <citation type="journal article" date="2011" name="Science">
        <title>The ecoresponsive genome of Daphnia pulex.</title>
        <authorList>
            <person name="Colbourne J.K."/>
            <person name="Pfrender M.E."/>
            <person name="Gilbert D."/>
            <person name="Thomas W.K."/>
            <person name="Tucker A."/>
            <person name="Oakley T.H."/>
            <person name="Tokishita S."/>
            <person name="Aerts A."/>
            <person name="Arnold G.J."/>
            <person name="Basu M.K."/>
            <person name="Bauer D.J."/>
            <person name="Caceres C.E."/>
            <person name="Carmel L."/>
            <person name="Casola C."/>
            <person name="Choi J.H."/>
            <person name="Detter J.C."/>
            <person name="Dong Q."/>
            <person name="Dusheyko S."/>
            <person name="Eads B.D."/>
            <person name="Frohlich T."/>
            <person name="Geiler-Samerotte K.A."/>
            <person name="Gerlach D."/>
            <person name="Hatcher P."/>
            <person name="Jogdeo S."/>
            <person name="Krijgsveld J."/>
            <person name="Kriventseva E.V."/>
            <person name="Kultz D."/>
            <person name="Laforsch C."/>
            <person name="Lindquist E."/>
            <person name="Lopez J."/>
            <person name="Manak J.R."/>
            <person name="Muller J."/>
            <person name="Pangilinan J."/>
            <person name="Patwardhan R.P."/>
            <person name="Pitluck S."/>
            <person name="Pritham E.J."/>
            <person name="Rechtsteiner A."/>
            <person name="Rho M."/>
            <person name="Rogozin I.B."/>
            <person name="Sakarya O."/>
            <person name="Salamov A."/>
            <person name="Schaack S."/>
            <person name="Shapiro H."/>
            <person name="Shiga Y."/>
            <person name="Skalitzky C."/>
            <person name="Smith Z."/>
            <person name="Souvorov A."/>
            <person name="Sung W."/>
            <person name="Tang Z."/>
            <person name="Tsuchiya D."/>
            <person name="Tu H."/>
            <person name="Vos H."/>
            <person name="Wang M."/>
            <person name="Wolf Y.I."/>
            <person name="Yamagata H."/>
            <person name="Yamada T."/>
            <person name="Ye Y."/>
            <person name="Shaw J.R."/>
            <person name="Andrews J."/>
            <person name="Crease T.J."/>
            <person name="Tang H."/>
            <person name="Lucas S.M."/>
            <person name="Robertson H.M."/>
            <person name="Bork P."/>
            <person name="Koonin E.V."/>
            <person name="Zdobnov E.M."/>
            <person name="Grigoriev I.V."/>
            <person name="Lynch M."/>
            <person name="Boore J.L."/>
        </authorList>
    </citation>
    <scope>NUCLEOTIDE SEQUENCE [LARGE SCALE GENOMIC DNA]</scope>
</reference>
<feature type="region of interest" description="Disordered" evidence="1">
    <location>
        <begin position="346"/>
        <end position="403"/>
    </location>
</feature>
<feature type="compositionally biased region" description="Polar residues" evidence="1">
    <location>
        <begin position="356"/>
        <end position="370"/>
    </location>
</feature>
<name>E9GPA8_DAPPU</name>
<dbReference type="AlphaFoldDB" id="E9GPA8"/>
<protein>
    <submittedName>
        <fullName evidence="2">Uncharacterized protein</fullName>
    </submittedName>
</protein>
<dbReference type="Proteomes" id="UP000000305">
    <property type="component" value="Unassembled WGS sequence"/>
</dbReference>
<gene>
    <name evidence="2" type="ORF">DAPPUDRAFT_320244</name>
</gene>
<evidence type="ECO:0000313" key="3">
    <source>
        <dbReference type="Proteomes" id="UP000000305"/>
    </source>
</evidence>
<feature type="region of interest" description="Disordered" evidence="1">
    <location>
        <begin position="1"/>
        <end position="94"/>
    </location>
</feature>
<accession>E9GPA8</accession>
<feature type="compositionally biased region" description="Low complexity" evidence="1">
    <location>
        <begin position="307"/>
        <end position="318"/>
    </location>
</feature>
<evidence type="ECO:0000313" key="2">
    <source>
        <dbReference type="EMBL" id="EFX78608.1"/>
    </source>
</evidence>
<keyword evidence="3" id="KW-1185">Reference proteome</keyword>